<reference evidence="3 4" key="1">
    <citation type="journal article" date="2019" name="Sci. Rep.">
        <title>Comparative genomics of chytrid fungi reveal insights into the obligate biotrophic and pathogenic lifestyle of Synchytrium endobioticum.</title>
        <authorList>
            <person name="van de Vossenberg B.T.L.H."/>
            <person name="Warris S."/>
            <person name="Nguyen H.D.T."/>
            <person name="van Gent-Pelzer M.P.E."/>
            <person name="Joly D.L."/>
            <person name="van de Geest H.C."/>
            <person name="Bonants P.J.M."/>
            <person name="Smith D.S."/>
            <person name="Levesque C.A."/>
            <person name="van der Lee T.A.J."/>
        </authorList>
    </citation>
    <scope>NUCLEOTIDE SEQUENCE [LARGE SCALE GENOMIC DNA]</scope>
    <source>
        <strain evidence="3 4">MB42</strain>
    </source>
</reference>
<dbReference type="InterPro" id="IPR042091">
    <property type="entry name" value="Ska2_N"/>
</dbReference>
<keyword evidence="1" id="KW-0175">Coiled coil</keyword>
<dbReference type="Proteomes" id="UP000317494">
    <property type="component" value="Unassembled WGS sequence"/>
</dbReference>
<gene>
    <name evidence="3" type="ORF">SeMB42_g05277</name>
</gene>
<dbReference type="Gene3D" id="6.10.250.1380">
    <property type="match status" value="1"/>
</dbReference>
<feature type="coiled-coil region" evidence="1">
    <location>
        <begin position="136"/>
        <end position="166"/>
    </location>
</feature>
<proteinExistence type="predicted"/>
<evidence type="ECO:0000313" key="4">
    <source>
        <dbReference type="Proteomes" id="UP000317494"/>
    </source>
</evidence>
<dbReference type="AlphaFoldDB" id="A0A507CSL0"/>
<sequence length="214" mass="23401">MTDTSKTPRTSRVCAEASRGLLSVCRPGVHGRILQKKGRPLHGSHSRNHLAGAFYGEVCNIGPSNQTQRDTSMASLQDATSNTISSNTVETTIRQLRSTLYSTIHELDETRSTIEADLITSYFNKNNDHANPINILDRLNKASNDLEMLKQEARQSQKEKETVATELGALLEGNVALLSQLHVAVGSDVSNGDLLNSVHQLKGLLAQLTTVKRQ</sequence>
<accession>A0A507CSL0</accession>
<evidence type="ECO:0000313" key="3">
    <source>
        <dbReference type="EMBL" id="TPX42129.1"/>
    </source>
</evidence>
<comment type="caution">
    <text evidence="3">The sequence shown here is derived from an EMBL/GenBank/DDBJ whole genome shotgun (WGS) entry which is preliminary data.</text>
</comment>
<feature type="domain" description="Ska2 N-terminal" evidence="2">
    <location>
        <begin position="91"/>
        <end position="188"/>
    </location>
</feature>
<organism evidence="3 4">
    <name type="scientific">Synchytrium endobioticum</name>
    <dbReference type="NCBI Taxonomy" id="286115"/>
    <lineage>
        <taxon>Eukaryota</taxon>
        <taxon>Fungi</taxon>
        <taxon>Fungi incertae sedis</taxon>
        <taxon>Chytridiomycota</taxon>
        <taxon>Chytridiomycota incertae sedis</taxon>
        <taxon>Chytridiomycetes</taxon>
        <taxon>Synchytriales</taxon>
        <taxon>Synchytriaceae</taxon>
        <taxon>Synchytrium</taxon>
    </lineage>
</organism>
<evidence type="ECO:0000256" key="1">
    <source>
        <dbReference type="SAM" id="Coils"/>
    </source>
</evidence>
<protein>
    <recommendedName>
        <fullName evidence="2">Ska2 N-terminal domain-containing protein</fullName>
    </recommendedName>
</protein>
<dbReference type="EMBL" id="QEAN01000244">
    <property type="protein sequence ID" value="TPX42129.1"/>
    <property type="molecule type" value="Genomic_DNA"/>
</dbReference>
<dbReference type="VEuPathDB" id="FungiDB:SeMB42_g05277"/>
<dbReference type="Pfam" id="PF16740">
    <property type="entry name" value="SKA2"/>
    <property type="match status" value="1"/>
</dbReference>
<name>A0A507CSL0_9FUNG</name>
<evidence type="ECO:0000259" key="2">
    <source>
        <dbReference type="Pfam" id="PF16740"/>
    </source>
</evidence>
<keyword evidence="4" id="KW-1185">Reference proteome</keyword>